<sequence>MTEYKRNYAKQELIYDLLFGDNQRNKGLRRISSNILENTDNCLICNKKNNLHDLRKQNKTSENVTSNSNILLCLDCKRRLFSFEGFKYQCNQIKRMISNLQKTSVVLSDQVNKLNNTINRVGYSSKKKIDSELKDKNNYENIPPDWCNRDIPPKYGKGKDIIKFKEAINKINDEMNNNKENQLIAHLCYFHDDLTNLQETIITFINVLDTYMDTPFISLIKNEDNINDISVDSKYEEYNIAKEIQTEKETQPCINVSFMDNEPIFAKDSDKLTNIDMNTTTAQRIEKIRKQQEKVRQQIKSLYSTTLSKSPSNKNSNLIGNYFLFDKDEMSPTNNNINYYYDEETKDNKSSYITSSKSPPINSYNVLWSPSSISSSSPLSPSSPLTSKLDSDEHQTKN</sequence>
<gene>
    <name evidence="2" type="ORF">RS030_6758</name>
</gene>
<evidence type="ECO:0000256" key="1">
    <source>
        <dbReference type="SAM" id="MobiDB-lite"/>
    </source>
</evidence>
<evidence type="ECO:0000313" key="3">
    <source>
        <dbReference type="Proteomes" id="UP001311799"/>
    </source>
</evidence>
<organism evidence="2 3">
    <name type="scientific">Cryptosporidium xiaoi</name>
    <dbReference type="NCBI Taxonomy" id="659607"/>
    <lineage>
        <taxon>Eukaryota</taxon>
        <taxon>Sar</taxon>
        <taxon>Alveolata</taxon>
        <taxon>Apicomplexa</taxon>
        <taxon>Conoidasida</taxon>
        <taxon>Coccidia</taxon>
        <taxon>Eucoccidiorida</taxon>
        <taxon>Eimeriorina</taxon>
        <taxon>Cryptosporidiidae</taxon>
        <taxon>Cryptosporidium</taxon>
    </lineage>
</organism>
<dbReference type="AlphaFoldDB" id="A0AAV9XUI7"/>
<proteinExistence type="predicted"/>
<dbReference type="Proteomes" id="UP001311799">
    <property type="component" value="Unassembled WGS sequence"/>
</dbReference>
<comment type="caution">
    <text evidence="2">The sequence shown here is derived from an EMBL/GenBank/DDBJ whole genome shotgun (WGS) entry which is preliminary data.</text>
</comment>
<reference evidence="2 3" key="1">
    <citation type="submission" date="2023-10" db="EMBL/GenBank/DDBJ databases">
        <title>Comparative genomics analysis reveals potential genetic determinants of host preference in Cryptosporidium xiaoi.</title>
        <authorList>
            <person name="Xiao L."/>
            <person name="Li J."/>
        </authorList>
    </citation>
    <scope>NUCLEOTIDE SEQUENCE [LARGE SCALE GENOMIC DNA]</scope>
    <source>
        <strain evidence="2 3">52996</strain>
    </source>
</reference>
<name>A0AAV9XUI7_9CRYT</name>
<feature type="compositionally biased region" description="Basic and acidic residues" evidence="1">
    <location>
        <begin position="389"/>
        <end position="398"/>
    </location>
</feature>
<dbReference type="EMBL" id="JAWDEY010000034">
    <property type="protein sequence ID" value="KAK6588287.1"/>
    <property type="molecule type" value="Genomic_DNA"/>
</dbReference>
<feature type="compositionally biased region" description="Low complexity" evidence="1">
    <location>
        <begin position="370"/>
        <end position="388"/>
    </location>
</feature>
<feature type="region of interest" description="Disordered" evidence="1">
    <location>
        <begin position="370"/>
        <end position="398"/>
    </location>
</feature>
<evidence type="ECO:0000313" key="2">
    <source>
        <dbReference type="EMBL" id="KAK6588287.1"/>
    </source>
</evidence>
<accession>A0AAV9XUI7</accession>
<protein>
    <submittedName>
        <fullName evidence="2">Uncharacterized protein</fullName>
    </submittedName>
</protein>
<keyword evidence="3" id="KW-1185">Reference proteome</keyword>